<accession>Q84MS1</accession>
<dbReference type="Proteomes" id="UP000000763">
    <property type="component" value="Chromosome 3"/>
</dbReference>
<protein>
    <submittedName>
        <fullName evidence="2">Uncharacterized protein</fullName>
    </submittedName>
</protein>
<gene>
    <name evidence="2" type="primary">OSJNBa0030J19.2</name>
</gene>
<evidence type="ECO:0000313" key="2">
    <source>
        <dbReference type="EMBL" id="AAP12971.1"/>
    </source>
</evidence>
<dbReference type="EMBL" id="AC135559">
    <property type="protein sequence ID" value="AAP12971.1"/>
    <property type="molecule type" value="Genomic_DNA"/>
</dbReference>
<reference evidence="3" key="2">
    <citation type="journal article" date="2008" name="Nucleic Acids Res.">
        <title>The rice annotation project database (RAP-DB): 2008 update.</title>
        <authorList>
            <consortium name="The rice annotation project (RAP)"/>
        </authorList>
    </citation>
    <scope>GENOME REANNOTATION</scope>
    <source>
        <strain evidence="3">cv. Nipponbare</strain>
    </source>
</reference>
<reference evidence="3" key="1">
    <citation type="journal article" date="2005" name="Nature">
        <title>The map-based sequence of the rice genome.</title>
        <authorList>
            <consortium name="International rice genome sequencing project (IRGSP)"/>
            <person name="Matsumoto T."/>
            <person name="Wu J."/>
            <person name="Kanamori H."/>
            <person name="Katayose Y."/>
            <person name="Fujisawa M."/>
            <person name="Namiki N."/>
            <person name="Mizuno H."/>
            <person name="Yamamoto K."/>
            <person name="Antonio B.A."/>
            <person name="Baba T."/>
            <person name="Sakata K."/>
            <person name="Nagamura Y."/>
            <person name="Aoki H."/>
            <person name="Arikawa K."/>
            <person name="Arita K."/>
            <person name="Bito T."/>
            <person name="Chiden Y."/>
            <person name="Fujitsuka N."/>
            <person name="Fukunaka R."/>
            <person name="Hamada M."/>
            <person name="Harada C."/>
            <person name="Hayashi A."/>
            <person name="Hijishita S."/>
            <person name="Honda M."/>
            <person name="Hosokawa S."/>
            <person name="Ichikawa Y."/>
            <person name="Idonuma A."/>
            <person name="Iijima M."/>
            <person name="Ikeda M."/>
            <person name="Ikeno M."/>
            <person name="Ito K."/>
            <person name="Ito S."/>
            <person name="Ito T."/>
            <person name="Ito Y."/>
            <person name="Ito Y."/>
            <person name="Iwabuchi A."/>
            <person name="Kamiya K."/>
            <person name="Karasawa W."/>
            <person name="Kurita K."/>
            <person name="Katagiri S."/>
            <person name="Kikuta A."/>
            <person name="Kobayashi H."/>
            <person name="Kobayashi N."/>
            <person name="Machita K."/>
            <person name="Maehara T."/>
            <person name="Masukawa M."/>
            <person name="Mizubayashi T."/>
            <person name="Mukai Y."/>
            <person name="Nagasaki H."/>
            <person name="Nagata Y."/>
            <person name="Naito S."/>
            <person name="Nakashima M."/>
            <person name="Nakama Y."/>
            <person name="Nakamichi Y."/>
            <person name="Nakamura M."/>
            <person name="Meguro A."/>
            <person name="Negishi M."/>
            <person name="Ohta I."/>
            <person name="Ohta T."/>
            <person name="Okamoto M."/>
            <person name="Ono N."/>
            <person name="Saji S."/>
            <person name="Sakaguchi M."/>
            <person name="Sakai K."/>
            <person name="Shibata M."/>
            <person name="Shimokawa T."/>
            <person name="Song J."/>
            <person name="Takazaki Y."/>
            <person name="Terasawa K."/>
            <person name="Tsugane M."/>
            <person name="Tsuji K."/>
            <person name="Ueda S."/>
            <person name="Waki K."/>
            <person name="Yamagata H."/>
            <person name="Yamamoto M."/>
            <person name="Yamamoto S."/>
            <person name="Yamane H."/>
            <person name="Yoshiki S."/>
            <person name="Yoshihara R."/>
            <person name="Yukawa K."/>
            <person name="Zhong H."/>
            <person name="Yano M."/>
            <person name="Yuan Q."/>
            <person name="Ouyang S."/>
            <person name="Liu J."/>
            <person name="Jones K.M."/>
            <person name="Gansberger K."/>
            <person name="Moffat K."/>
            <person name="Hill J."/>
            <person name="Bera J."/>
            <person name="Fadrosh D."/>
            <person name="Jin S."/>
            <person name="Johri S."/>
            <person name="Kim M."/>
            <person name="Overton L."/>
            <person name="Reardon M."/>
            <person name="Tsitrin T."/>
            <person name="Vuong H."/>
            <person name="Weaver B."/>
            <person name="Ciecko A."/>
            <person name="Tallon L."/>
            <person name="Jackson J."/>
            <person name="Pai G."/>
            <person name="Aken S.V."/>
            <person name="Utterback T."/>
            <person name="Reidmuller S."/>
            <person name="Feldblyum T."/>
            <person name="Hsiao J."/>
            <person name="Zismann V."/>
            <person name="Iobst S."/>
            <person name="de Vazeille A.R."/>
            <person name="Buell C.R."/>
            <person name="Ying K."/>
            <person name="Li Y."/>
            <person name="Lu T."/>
            <person name="Huang Y."/>
            <person name="Zhao Q."/>
            <person name="Feng Q."/>
            <person name="Zhang L."/>
            <person name="Zhu J."/>
            <person name="Weng Q."/>
            <person name="Mu J."/>
            <person name="Lu Y."/>
            <person name="Fan D."/>
            <person name="Liu Y."/>
            <person name="Guan J."/>
            <person name="Zhang Y."/>
            <person name="Yu S."/>
            <person name="Liu X."/>
            <person name="Zhang Y."/>
            <person name="Hong G."/>
            <person name="Han B."/>
            <person name="Choisne N."/>
            <person name="Demange N."/>
            <person name="Orjeda G."/>
            <person name="Samain S."/>
            <person name="Cattolico L."/>
            <person name="Pelletier E."/>
            <person name="Couloux A."/>
            <person name="Segurens B."/>
            <person name="Wincker P."/>
            <person name="D'Hont A."/>
            <person name="Scarpelli C."/>
            <person name="Weissenbach J."/>
            <person name="Salanoubat M."/>
            <person name="Quetier F."/>
            <person name="Yu Y."/>
            <person name="Kim H.R."/>
            <person name="Rambo T."/>
            <person name="Currie J."/>
            <person name="Collura K."/>
            <person name="Luo M."/>
            <person name="Yang T."/>
            <person name="Ammiraju J.S.S."/>
            <person name="Engler F."/>
            <person name="Soderlund C."/>
            <person name="Wing R.A."/>
            <person name="Palmer L.E."/>
            <person name="de la Bastide M."/>
            <person name="Spiegel L."/>
            <person name="Nascimento L."/>
            <person name="Zutavern T."/>
            <person name="O'Shaughnessy A."/>
            <person name="Dike S."/>
            <person name="Dedhia N."/>
            <person name="Preston R."/>
            <person name="Balija V."/>
            <person name="McCombie W.R."/>
            <person name="Chow T."/>
            <person name="Chen H."/>
            <person name="Chung M."/>
            <person name="Chen C."/>
            <person name="Shaw J."/>
            <person name="Wu H."/>
            <person name="Hsiao K."/>
            <person name="Chao Y."/>
            <person name="Chu M."/>
            <person name="Cheng C."/>
            <person name="Hour A."/>
            <person name="Lee P."/>
            <person name="Lin S."/>
            <person name="Lin Y."/>
            <person name="Liou J."/>
            <person name="Liu S."/>
            <person name="Hsing Y."/>
            <person name="Raghuvanshi S."/>
            <person name="Mohanty A."/>
            <person name="Bharti A.K."/>
            <person name="Gaur A."/>
            <person name="Gupta V."/>
            <person name="Kumar D."/>
            <person name="Ravi V."/>
            <person name="Vij S."/>
            <person name="Kapur A."/>
            <person name="Khurana P."/>
            <person name="Khurana P."/>
            <person name="Khurana J.P."/>
            <person name="Tyagi A.K."/>
            <person name="Gaikwad K."/>
            <person name="Singh A."/>
            <person name="Dalal V."/>
            <person name="Srivastava S."/>
            <person name="Dixit A."/>
            <person name="Pal A.K."/>
            <person name="Ghazi I.A."/>
            <person name="Yadav M."/>
            <person name="Pandit A."/>
            <person name="Bhargava A."/>
            <person name="Sureshbabu K."/>
            <person name="Batra K."/>
            <person name="Sharma T.R."/>
            <person name="Mohapatra T."/>
            <person name="Singh N.K."/>
            <person name="Messing J."/>
            <person name="Nelson A.B."/>
            <person name="Fuks G."/>
            <person name="Kavchok S."/>
            <person name="Keizer G."/>
            <person name="Linton E."/>
            <person name="Llaca V."/>
            <person name="Song R."/>
            <person name="Tanyolac B."/>
            <person name="Young S."/>
            <person name="Ho-Il K."/>
            <person name="Hahn J.H."/>
            <person name="Sangsakoo G."/>
            <person name="Vanavichit A."/>
            <person name="de Mattos Luiz.A.T."/>
            <person name="Zimmer P.D."/>
            <person name="Malone G."/>
            <person name="Dellagostin O."/>
            <person name="de Oliveira A.C."/>
            <person name="Bevan M."/>
            <person name="Bancroft I."/>
            <person name="Minx P."/>
            <person name="Cordum H."/>
            <person name="Wilson R."/>
            <person name="Cheng Z."/>
            <person name="Jin W."/>
            <person name="Jiang J."/>
            <person name="Leong S.A."/>
            <person name="Iwama H."/>
            <person name="Gojobori T."/>
            <person name="Itoh T."/>
            <person name="Niimura Y."/>
            <person name="Fujii Y."/>
            <person name="Habara T."/>
            <person name="Sakai H."/>
            <person name="Sato Y."/>
            <person name="Wilson G."/>
            <person name="Kumar K."/>
            <person name="McCouch S."/>
            <person name="Juretic N."/>
            <person name="Hoen D."/>
            <person name="Wright S."/>
            <person name="Bruskiewich R."/>
            <person name="Bureau T."/>
            <person name="Miyao A."/>
            <person name="Hirochika H."/>
            <person name="Nishikawa T."/>
            <person name="Kadowaki K."/>
            <person name="Sugiura M."/>
            <person name="Burr B."/>
            <person name="Sasaki T."/>
        </authorList>
    </citation>
    <scope>NUCLEOTIDE SEQUENCE [LARGE SCALE GENOMIC DNA]</scope>
    <source>
        <strain evidence="3">cv. Nipponbare</strain>
    </source>
</reference>
<proteinExistence type="predicted"/>
<dbReference type="AlphaFoldDB" id="Q84MS1"/>
<sequence>MAVEASGDSIDGVGHFGQVARTFNGIRAISAQAGATSHSHRSRLIEGAASKPMRGGCRRRRAHHKAVGTGDHPHFLRAAIVIGRVENKATTNYCESHEGGLDGMGDHSPAIPMDMLSTLAHMELHQTDAGRCDRVHKSKAHILLKQYDAIKFKDDKFFEEFSLCLNDLITTSATLGARIENSKVVQTSSTLSSDFALD</sequence>
<evidence type="ECO:0000313" key="3">
    <source>
        <dbReference type="Proteomes" id="UP000000763"/>
    </source>
</evidence>
<evidence type="ECO:0000256" key="1">
    <source>
        <dbReference type="SAM" id="MobiDB-lite"/>
    </source>
</evidence>
<feature type="region of interest" description="Disordered" evidence="1">
    <location>
        <begin position="32"/>
        <end position="57"/>
    </location>
</feature>
<name>Q84MS1_ORYSJ</name>
<organism evidence="2 3">
    <name type="scientific">Oryza sativa subsp. japonica</name>
    <name type="common">Rice</name>
    <dbReference type="NCBI Taxonomy" id="39947"/>
    <lineage>
        <taxon>Eukaryota</taxon>
        <taxon>Viridiplantae</taxon>
        <taxon>Streptophyta</taxon>
        <taxon>Embryophyta</taxon>
        <taxon>Tracheophyta</taxon>
        <taxon>Spermatophyta</taxon>
        <taxon>Magnoliopsida</taxon>
        <taxon>Liliopsida</taxon>
        <taxon>Poales</taxon>
        <taxon>Poaceae</taxon>
        <taxon>BOP clade</taxon>
        <taxon>Oryzoideae</taxon>
        <taxon>Oryzeae</taxon>
        <taxon>Oryzinae</taxon>
        <taxon>Oryza</taxon>
        <taxon>Oryza sativa</taxon>
    </lineage>
</organism>